<evidence type="ECO:0000313" key="2">
    <source>
        <dbReference type="EMBL" id="GLD47464.1"/>
    </source>
</evidence>
<accession>A0AAD3M5R7</accession>
<organism evidence="2 3">
    <name type="scientific">Lates japonicus</name>
    <name type="common">Japanese lates</name>
    <dbReference type="NCBI Taxonomy" id="270547"/>
    <lineage>
        <taxon>Eukaryota</taxon>
        <taxon>Metazoa</taxon>
        <taxon>Chordata</taxon>
        <taxon>Craniata</taxon>
        <taxon>Vertebrata</taxon>
        <taxon>Euteleostomi</taxon>
        <taxon>Actinopterygii</taxon>
        <taxon>Neopterygii</taxon>
        <taxon>Teleostei</taxon>
        <taxon>Neoteleostei</taxon>
        <taxon>Acanthomorphata</taxon>
        <taxon>Carangaria</taxon>
        <taxon>Carangaria incertae sedis</taxon>
        <taxon>Centropomidae</taxon>
        <taxon>Lates</taxon>
    </lineage>
</organism>
<evidence type="ECO:0000256" key="1">
    <source>
        <dbReference type="SAM" id="MobiDB-lite"/>
    </source>
</evidence>
<evidence type="ECO:0000313" key="3">
    <source>
        <dbReference type="Proteomes" id="UP001279410"/>
    </source>
</evidence>
<feature type="compositionally biased region" description="Basic and acidic residues" evidence="1">
    <location>
        <begin position="68"/>
        <end position="81"/>
    </location>
</feature>
<protein>
    <submittedName>
        <fullName evidence="2">Protein SOGA3-like isoform X4</fullName>
    </submittedName>
</protein>
<keyword evidence="3" id="KW-1185">Reference proteome</keyword>
<proteinExistence type="predicted"/>
<dbReference type="EMBL" id="BRZM01003326">
    <property type="protein sequence ID" value="GLD47464.1"/>
    <property type="molecule type" value="Genomic_DNA"/>
</dbReference>
<sequence length="195" mass="21470">MAKIDKEKDDWSRSCRSTAFYGMDSPLPKAWLRAAGVDSLGQWRSAVEQNEGSVRAEAAASARKMRQNFREEFSDGEENKKPLMTCLPTWASGQLKGGDAESERRAGRRHPLGSSASPRLLPPTASAEGPIEESDSDGEEHPPFTSAIAPVLTCGQPLFYPEAWRPQQMIDIRIEAERLGRDIDRLIADTSTIGP</sequence>
<dbReference type="Proteomes" id="UP001279410">
    <property type="component" value="Unassembled WGS sequence"/>
</dbReference>
<reference evidence="2" key="1">
    <citation type="submission" date="2022-08" db="EMBL/GenBank/DDBJ databases">
        <title>Genome sequencing of akame (Lates japonicus).</title>
        <authorList>
            <person name="Hashiguchi Y."/>
            <person name="Takahashi H."/>
        </authorList>
    </citation>
    <scope>NUCLEOTIDE SEQUENCE</scope>
    <source>
        <strain evidence="2">Kochi</strain>
    </source>
</reference>
<name>A0AAD3M5R7_LATJO</name>
<comment type="caution">
    <text evidence="2">The sequence shown here is derived from an EMBL/GenBank/DDBJ whole genome shotgun (WGS) entry which is preliminary data.</text>
</comment>
<dbReference type="AlphaFoldDB" id="A0AAD3M5R7"/>
<gene>
    <name evidence="2" type="ORF">AKAME5_002716700</name>
</gene>
<feature type="region of interest" description="Disordered" evidence="1">
    <location>
        <begin position="47"/>
        <end position="145"/>
    </location>
</feature>